<name>A4S603_OSTLU</name>
<reference evidence="2 3" key="1">
    <citation type="journal article" date="2007" name="Proc. Natl. Acad. Sci. U.S.A.">
        <title>The tiny eukaryote Ostreococcus provides genomic insights into the paradox of plankton speciation.</title>
        <authorList>
            <person name="Palenik B."/>
            <person name="Grimwood J."/>
            <person name="Aerts A."/>
            <person name="Rouze P."/>
            <person name="Salamov A."/>
            <person name="Putnam N."/>
            <person name="Dupont C."/>
            <person name="Jorgensen R."/>
            <person name="Derelle E."/>
            <person name="Rombauts S."/>
            <person name="Zhou K."/>
            <person name="Otillar R."/>
            <person name="Merchant S.S."/>
            <person name="Podell S."/>
            <person name="Gaasterland T."/>
            <person name="Napoli C."/>
            <person name="Gendler K."/>
            <person name="Manuell A."/>
            <person name="Tai V."/>
            <person name="Vallon O."/>
            <person name="Piganeau G."/>
            <person name="Jancek S."/>
            <person name="Heijde M."/>
            <person name="Jabbari K."/>
            <person name="Bowler C."/>
            <person name="Lohr M."/>
            <person name="Robbens S."/>
            <person name="Werner G."/>
            <person name="Dubchak I."/>
            <person name="Pazour G.J."/>
            <person name="Ren Q."/>
            <person name="Paulsen I."/>
            <person name="Delwiche C."/>
            <person name="Schmutz J."/>
            <person name="Rokhsar D."/>
            <person name="Van de Peer Y."/>
            <person name="Moreau H."/>
            <person name="Grigoriev I.V."/>
        </authorList>
    </citation>
    <scope>NUCLEOTIDE SEQUENCE [LARGE SCALE GENOMIC DNA]</scope>
    <source>
        <strain evidence="2 3">CCE9901</strain>
    </source>
</reference>
<feature type="domain" description="FCP1 homology" evidence="1">
    <location>
        <begin position="1"/>
        <end position="155"/>
    </location>
</feature>
<dbReference type="PROSITE" id="PS50969">
    <property type="entry name" value="FCP1"/>
    <property type="match status" value="1"/>
</dbReference>
<dbReference type="SMART" id="SM00577">
    <property type="entry name" value="CPDc"/>
    <property type="match status" value="1"/>
</dbReference>
<dbReference type="eggNOG" id="KOG1605">
    <property type="taxonomic scope" value="Eukaryota"/>
</dbReference>
<dbReference type="AlphaFoldDB" id="A4S603"/>
<dbReference type="FunFam" id="3.40.50.1000:FF:000093">
    <property type="entry name" value="NLI interacting factor-like phosphatase family protein"/>
    <property type="match status" value="1"/>
</dbReference>
<accession>A4S603</accession>
<dbReference type="Gramene" id="ABO99152">
    <property type="protein sequence ID" value="ABO99152"/>
    <property type="gene ID" value="OSTLU_8327"/>
</dbReference>
<organism evidence="2 3">
    <name type="scientific">Ostreococcus lucimarinus (strain CCE9901)</name>
    <dbReference type="NCBI Taxonomy" id="436017"/>
    <lineage>
        <taxon>Eukaryota</taxon>
        <taxon>Viridiplantae</taxon>
        <taxon>Chlorophyta</taxon>
        <taxon>Mamiellophyceae</taxon>
        <taxon>Mamiellales</taxon>
        <taxon>Bathycoccaceae</taxon>
        <taxon>Ostreococcus</taxon>
    </lineage>
</organism>
<dbReference type="KEGG" id="olu:OSTLU_8327"/>
<dbReference type="CDD" id="cd07521">
    <property type="entry name" value="HAD_FCP1-like"/>
    <property type="match status" value="1"/>
</dbReference>
<feature type="non-terminal residue" evidence="2">
    <location>
        <position position="1"/>
    </location>
</feature>
<dbReference type="SUPFAM" id="SSF56784">
    <property type="entry name" value="HAD-like"/>
    <property type="match status" value="1"/>
</dbReference>
<dbReference type="OrthoDB" id="277011at2759"/>
<dbReference type="Pfam" id="PF03031">
    <property type="entry name" value="NIF"/>
    <property type="match status" value="1"/>
</dbReference>
<dbReference type="PANTHER" id="PTHR12210">
    <property type="entry name" value="DULLARD PROTEIN PHOSPHATASE"/>
    <property type="match status" value="1"/>
</dbReference>
<dbReference type="InterPro" id="IPR023214">
    <property type="entry name" value="HAD_sf"/>
</dbReference>
<dbReference type="GO" id="GO:0016791">
    <property type="term" value="F:phosphatase activity"/>
    <property type="evidence" value="ECO:0007669"/>
    <property type="project" value="InterPro"/>
</dbReference>
<dbReference type="InterPro" id="IPR050365">
    <property type="entry name" value="TIM50"/>
</dbReference>
<protein>
    <recommendedName>
        <fullName evidence="1">FCP1 homology domain-containing protein</fullName>
    </recommendedName>
</protein>
<dbReference type="EMBL" id="CP000592">
    <property type="protein sequence ID" value="ABO99152.1"/>
    <property type="molecule type" value="Genomic_DNA"/>
</dbReference>
<evidence type="ECO:0000259" key="1">
    <source>
        <dbReference type="PROSITE" id="PS50969"/>
    </source>
</evidence>
<dbReference type="Gene3D" id="3.40.50.1000">
    <property type="entry name" value="HAD superfamily/HAD-like"/>
    <property type="match status" value="1"/>
</dbReference>
<keyword evidence="3" id="KW-1185">Reference proteome</keyword>
<dbReference type="InterPro" id="IPR036412">
    <property type="entry name" value="HAD-like_sf"/>
</dbReference>
<dbReference type="Proteomes" id="UP000001568">
    <property type="component" value="Chromosome 12"/>
</dbReference>
<dbReference type="HOGENOM" id="CLU_020262_4_5_1"/>
<proteinExistence type="predicted"/>
<dbReference type="InterPro" id="IPR004274">
    <property type="entry name" value="FCP1_dom"/>
</dbReference>
<dbReference type="STRING" id="436017.A4S603"/>
<dbReference type="InterPro" id="IPR011948">
    <property type="entry name" value="Dullard_phosphatase"/>
</dbReference>
<dbReference type="GeneID" id="5004721"/>
<evidence type="ECO:0000313" key="3">
    <source>
        <dbReference type="Proteomes" id="UP000001568"/>
    </source>
</evidence>
<dbReference type="OMA" id="RIWGFFM"/>
<dbReference type="NCBIfam" id="TIGR02251">
    <property type="entry name" value="HIF-SF_euk"/>
    <property type="match status" value="1"/>
</dbReference>
<feature type="non-terminal residue" evidence="2">
    <location>
        <position position="165"/>
    </location>
</feature>
<sequence length="165" mass="19220">KPCLVLDLDETLVHSSFKPVMRSDFIVPVEIDGKMTDVYVLKRPWVDLFMREVSKDWEIVVFTASLPKYANPVMDLLDVEKTVRWRLFRRHCYAFQGNYVKDLTSLGRDLSQTVIVDNSPYSYAFHPQNAFPISSFIDNPNDNELLNAIPYLRELARTKDVVEFL</sequence>
<dbReference type="RefSeq" id="XP_001420859.1">
    <property type="nucleotide sequence ID" value="XM_001420822.1"/>
</dbReference>
<gene>
    <name evidence="2" type="ORF">OSTLU_8327</name>
</gene>
<evidence type="ECO:0000313" key="2">
    <source>
        <dbReference type="EMBL" id="ABO99152.1"/>
    </source>
</evidence>